<evidence type="ECO:0000313" key="2">
    <source>
        <dbReference type="Proteomes" id="UP000198415"/>
    </source>
</evidence>
<dbReference type="EMBL" id="FZNR01000031">
    <property type="protein sequence ID" value="SNS98143.1"/>
    <property type="molecule type" value="Genomic_DNA"/>
</dbReference>
<evidence type="ECO:0000313" key="1">
    <source>
        <dbReference type="EMBL" id="SNS98143.1"/>
    </source>
</evidence>
<dbReference type="Proteomes" id="UP000198415">
    <property type="component" value="Unassembled WGS sequence"/>
</dbReference>
<dbReference type="AlphaFoldDB" id="A0A239IYS5"/>
<name>A0A239IYS5_9ACTN</name>
<protein>
    <submittedName>
        <fullName evidence="1">Uncharacterized protein</fullName>
    </submittedName>
</protein>
<reference evidence="1 2" key="1">
    <citation type="submission" date="2017-06" db="EMBL/GenBank/DDBJ databases">
        <authorList>
            <person name="Kim H.J."/>
            <person name="Triplett B.A."/>
        </authorList>
    </citation>
    <scope>NUCLEOTIDE SEQUENCE [LARGE SCALE GENOMIC DNA]</scope>
    <source>
        <strain evidence="1 2">DSM 43151</strain>
    </source>
</reference>
<keyword evidence="2" id="KW-1185">Reference proteome</keyword>
<gene>
    <name evidence="1" type="ORF">SAMN06264365_13154</name>
</gene>
<organism evidence="1 2">
    <name type="scientific">Actinoplanes regularis</name>
    <dbReference type="NCBI Taxonomy" id="52697"/>
    <lineage>
        <taxon>Bacteria</taxon>
        <taxon>Bacillati</taxon>
        <taxon>Actinomycetota</taxon>
        <taxon>Actinomycetes</taxon>
        <taxon>Micromonosporales</taxon>
        <taxon>Micromonosporaceae</taxon>
        <taxon>Actinoplanes</taxon>
    </lineage>
</organism>
<dbReference type="RefSeq" id="WP_143232872.1">
    <property type="nucleotide sequence ID" value="NZ_BOMU01000113.1"/>
</dbReference>
<dbReference type="OrthoDB" id="4485313at2"/>
<proteinExistence type="predicted"/>
<accession>A0A239IYS5</accession>
<sequence length="337" mass="36225">MTGPKVLLENPVEVGRGQLYLTSDESLWPTAELAFAGQHNGLCGAAQAGALYLMTGLRHGLVGFTVELHDRKPALDDKWTEVVEVSLTNPFEQMVLSNFEGDAWIVPLPTGVYRVRYCAAGMQAGWDLETNDAPTPIDCYLLAVWPAAPADDVIIRQSSAAAAYWHHANGDGPADEASTGRLAQVETNLGVIRELHAGLISALACCSDDVHRSVARWAALQALSEAGIRDSSALRDVVADLERGVPVSPPFDDEITVMGEPARLFGQTPVQPVAGLYTEGRLPMREWYALVAVSATAIPDSLDAVFYALTQTIIAHGPDHAGDLLEGLYKAFPLLRD</sequence>